<feature type="compositionally biased region" description="Low complexity" evidence="1">
    <location>
        <begin position="396"/>
        <end position="409"/>
    </location>
</feature>
<evidence type="ECO:0000313" key="3">
    <source>
        <dbReference type="EMBL" id="KAF5393442.1"/>
    </source>
</evidence>
<dbReference type="Pfam" id="PF15249">
    <property type="entry name" value="GLTSCR1"/>
    <property type="match status" value="1"/>
</dbReference>
<dbReference type="EMBL" id="JAACJN010000002">
    <property type="protein sequence ID" value="KAF5393442.1"/>
    <property type="molecule type" value="Genomic_DNA"/>
</dbReference>
<feature type="compositionally biased region" description="Polar residues" evidence="1">
    <location>
        <begin position="220"/>
        <end position="250"/>
    </location>
</feature>
<name>A0A8H5MGT6_9AGAR</name>
<keyword evidence="4" id="KW-1185">Reference proteome</keyword>
<dbReference type="AlphaFoldDB" id="A0A8H5MGT6"/>
<proteinExistence type="predicted"/>
<feature type="region of interest" description="Disordered" evidence="1">
    <location>
        <begin position="396"/>
        <end position="420"/>
    </location>
</feature>
<dbReference type="Proteomes" id="UP000518752">
    <property type="component" value="Unassembled WGS sequence"/>
</dbReference>
<comment type="caution">
    <text evidence="3">The sequence shown here is derived from an EMBL/GenBank/DDBJ whole genome shotgun (WGS) entry which is preliminary data.</text>
</comment>
<reference evidence="3 4" key="1">
    <citation type="journal article" date="2020" name="ISME J.">
        <title>Uncovering the hidden diversity of litter-decomposition mechanisms in mushroom-forming fungi.</title>
        <authorList>
            <person name="Floudas D."/>
            <person name="Bentzer J."/>
            <person name="Ahren D."/>
            <person name="Johansson T."/>
            <person name="Persson P."/>
            <person name="Tunlid A."/>
        </authorList>
    </citation>
    <scope>NUCLEOTIDE SEQUENCE [LARGE SCALE GENOMIC DNA]</scope>
    <source>
        <strain evidence="3 4">CBS 406.79</strain>
    </source>
</reference>
<dbReference type="OrthoDB" id="2556847at2759"/>
<feature type="domain" description="GLTSCR protein conserved" evidence="2">
    <location>
        <begin position="92"/>
        <end position="201"/>
    </location>
</feature>
<sequence length="420" mass="44887">MSSSFSPSSSAVSTPTNIYQADSPYAVSPRSQTPAHAGPSTWRPPAHWNINHNGLLSSNNVSKSLKKKSRNLEDRRIIAETSSRIVARIQADHTAILSPDIETPFSDVIEAIDRLLPYHVLLQPMADLTSPSGDRKGKKKADGSDIKETRYALECHRRRRKLQERFRKARIKSGHGSEYNPELVVLMQSVLDADRAAVAAMNAELRAARSQYDGLERQNRASTSGISSAQPPTSARSSYHPPFSTTSTGANTQSPYYQSYTYAYAPSFSVPVASGTSKTYSTSAATSAKPTSSSALTSTFVAPLQAVPAPIRPNAIPVQLPVTYIPALNNLGIIPVAAETLIDGQPLPPAILRGSTSNGTILNLEINVSMLQPSQMSGLALILNSLMSRSSTALSVPSAPSSIPASTVSLPTIRPAPADQ</sequence>
<organism evidence="3 4">
    <name type="scientific">Collybiopsis confluens</name>
    <dbReference type="NCBI Taxonomy" id="2823264"/>
    <lineage>
        <taxon>Eukaryota</taxon>
        <taxon>Fungi</taxon>
        <taxon>Dikarya</taxon>
        <taxon>Basidiomycota</taxon>
        <taxon>Agaricomycotina</taxon>
        <taxon>Agaricomycetes</taxon>
        <taxon>Agaricomycetidae</taxon>
        <taxon>Agaricales</taxon>
        <taxon>Marasmiineae</taxon>
        <taxon>Omphalotaceae</taxon>
        <taxon>Collybiopsis</taxon>
    </lineage>
</organism>
<evidence type="ECO:0000313" key="4">
    <source>
        <dbReference type="Proteomes" id="UP000518752"/>
    </source>
</evidence>
<feature type="compositionally biased region" description="Low complexity" evidence="1">
    <location>
        <begin position="1"/>
        <end position="13"/>
    </location>
</feature>
<protein>
    <recommendedName>
        <fullName evidence="2">GLTSCR protein conserved domain-containing protein</fullName>
    </recommendedName>
</protein>
<feature type="region of interest" description="Disordered" evidence="1">
    <location>
        <begin position="1"/>
        <end position="46"/>
    </location>
</feature>
<accession>A0A8H5MGT6</accession>
<dbReference type="InterPro" id="IPR015671">
    <property type="entry name" value="GSCR1_dom"/>
</dbReference>
<evidence type="ECO:0000256" key="1">
    <source>
        <dbReference type="SAM" id="MobiDB-lite"/>
    </source>
</evidence>
<gene>
    <name evidence="3" type="ORF">D9757_000638</name>
</gene>
<evidence type="ECO:0000259" key="2">
    <source>
        <dbReference type="Pfam" id="PF15249"/>
    </source>
</evidence>
<feature type="region of interest" description="Disordered" evidence="1">
    <location>
        <begin position="214"/>
        <end position="250"/>
    </location>
</feature>